<accession>A0ABM8T314</accession>
<sequence>MSEEPPKPWDRDTRWRQGHVLQAETAAAFKLRNAIDSAANLVVVVSHDCDLANDNLDAEPDVEVIVGRLVATPNGNFSWGKAPRTLHLSMTRDGGLVTVELIATSKRLIPKRELAQFEPDGAFDLDGQGLAVLRSWLGARYNRSAFPDRFVSRMAATKLDAKLAKILEPHGELISVVYFEVDDGRIVDREKDSPYELGIVLVYPAGDDPEASADAADEVVKAVERVCDQRLASKTDIVLKRCLAISEDDLPVSRARVLLQWRFEYMTLRASDHPGPVQT</sequence>
<evidence type="ECO:0000313" key="2">
    <source>
        <dbReference type="Proteomes" id="UP000674425"/>
    </source>
</evidence>
<dbReference type="EMBL" id="CAJNAU010000121">
    <property type="protein sequence ID" value="CAE6851108.1"/>
    <property type="molecule type" value="Genomic_DNA"/>
</dbReference>
<reference evidence="1 2" key="1">
    <citation type="submission" date="2021-02" db="EMBL/GenBank/DDBJ databases">
        <authorList>
            <person name="Vanwijnsberghe S."/>
        </authorList>
    </citation>
    <scope>NUCLEOTIDE SEQUENCE [LARGE SCALE GENOMIC DNA]</scope>
    <source>
        <strain evidence="1 2">R-69658</strain>
    </source>
</reference>
<dbReference type="Proteomes" id="UP000674425">
    <property type="component" value="Unassembled WGS sequence"/>
</dbReference>
<comment type="caution">
    <text evidence="1">The sequence shown here is derived from an EMBL/GenBank/DDBJ whole genome shotgun (WGS) entry which is preliminary data.</text>
</comment>
<dbReference type="RefSeq" id="WP_234487104.1">
    <property type="nucleotide sequence ID" value="NZ_CAJNAU010000121.1"/>
</dbReference>
<proteinExistence type="predicted"/>
<name>A0ABM8T314_9BURK</name>
<organism evidence="1 2">
    <name type="scientific">Paraburkholderia aspalathi</name>
    <dbReference type="NCBI Taxonomy" id="1324617"/>
    <lineage>
        <taxon>Bacteria</taxon>
        <taxon>Pseudomonadati</taxon>
        <taxon>Pseudomonadota</taxon>
        <taxon>Betaproteobacteria</taxon>
        <taxon>Burkholderiales</taxon>
        <taxon>Burkholderiaceae</taxon>
        <taxon>Paraburkholderia</taxon>
    </lineage>
</organism>
<evidence type="ECO:0000313" key="1">
    <source>
        <dbReference type="EMBL" id="CAE6851108.1"/>
    </source>
</evidence>
<gene>
    <name evidence="1" type="ORF">R69658_07160</name>
</gene>
<protein>
    <submittedName>
        <fullName evidence="1">Uncharacterized protein</fullName>
    </submittedName>
</protein>
<keyword evidence="2" id="KW-1185">Reference proteome</keyword>